<keyword evidence="4 8" id="KW-0479">Metal-binding</keyword>
<dbReference type="InterPro" id="IPR001128">
    <property type="entry name" value="Cyt_P450"/>
</dbReference>
<feature type="binding site" description="axial binding residue" evidence="8">
    <location>
        <position position="472"/>
    </location>
    <ligand>
        <name>heme</name>
        <dbReference type="ChEBI" id="CHEBI:30413"/>
    </ligand>
    <ligandPart>
        <name>Fe</name>
        <dbReference type="ChEBI" id="CHEBI:18248"/>
    </ligandPart>
</feature>
<dbReference type="InterPro" id="IPR002401">
    <property type="entry name" value="Cyt_P450_E_grp-I"/>
</dbReference>
<comment type="cofactor">
    <cofactor evidence="1 8">
        <name>heme</name>
        <dbReference type="ChEBI" id="CHEBI:30413"/>
    </cofactor>
</comment>
<dbReference type="Gene3D" id="1.10.630.10">
    <property type="entry name" value="Cytochrome P450"/>
    <property type="match status" value="1"/>
</dbReference>
<evidence type="ECO:0000256" key="3">
    <source>
        <dbReference type="ARBA" id="ARBA00022617"/>
    </source>
</evidence>
<evidence type="ECO:0000256" key="2">
    <source>
        <dbReference type="ARBA" id="ARBA00010617"/>
    </source>
</evidence>
<organism evidence="10">
    <name type="scientific">Xenopsylla cheopis</name>
    <name type="common">Oriental rat flea</name>
    <name type="synonym">Pulex cheopis</name>
    <dbReference type="NCBI Taxonomy" id="163159"/>
    <lineage>
        <taxon>Eukaryota</taxon>
        <taxon>Metazoa</taxon>
        <taxon>Ecdysozoa</taxon>
        <taxon>Arthropoda</taxon>
        <taxon>Hexapoda</taxon>
        <taxon>Insecta</taxon>
        <taxon>Pterygota</taxon>
        <taxon>Neoptera</taxon>
        <taxon>Endopterygota</taxon>
        <taxon>Siphonaptera</taxon>
        <taxon>Pulicidae</taxon>
        <taxon>Xenopsyllinae</taxon>
        <taxon>Xenopsylla</taxon>
    </lineage>
</organism>
<reference evidence="10" key="1">
    <citation type="submission" date="2020-03" db="EMBL/GenBank/DDBJ databases">
        <title>Transcriptomic Profiling of the Digestive Tract of the Rat Flea, Xenopsylla cheopis, Following Blood Feeding and Infection with Yersinia pestis.</title>
        <authorList>
            <person name="Bland D.M."/>
            <person name="Martens C.A."/>
            <person name="Virtaneva K."/>
            <person name="Kanakabandi K."/>
            <person name="Long D."/>
            <person name="Rosenke R."/>
            <person name="Saturday G.A."/>
            <person name="Hoyt F.H."/>
            <person name="Bruno D.P."/>
            <person name="Ribeiro J.M.C."/>
            <person name="Hinnebusch J."/>
        </authorList>
    </citation>
    <scope>NUCLEOTIDE SEQUENCE</scope>
</reference>
<evidence type="ECO:0000256" key="8">
    <source>
        <dbReference type="PIRSR" id="PIRSR602401-1"/>
    </source>
</evidence>
<evidence type="ECO:0000256" key="9">
    <source>
        <dbReference type="RuleBase" id="RU000461"/>
    </source>
</evidence>
<dbReference type="InterPro" id="IPR017972">
    <property type="entry name" value="Cyt_P450_CS"/>
</dbReference>
<evidence type="ECO:0000256" key="6">
    <source>
        <dbReference type="ARBA" id="ARBA00023004"/>
    </source>
</evidence>
<dbReference type="GO" id="GO:0004497">
    <property type="term" value="F:monooxygenase activity"/>
    <property type="evidence" value="ECO:0007669"/>
    <property type="project" value="UniProtKB-KW"/>
</dbReference>
<dbReference type="SUPFAM" id="SSF48264">
    <property type="entry name" value="Cytochrome P450"/>
    <property type="match status" value="1"/>
</dbReference>
<dbReference type="Pfam" id="PF00067">
    <property type="entry name" value="p450"/>
    <property type="match status" value="1"/>
</dbReference>
<dbReference type="FunFam" id="1.10.630.10:FF:000006">
    <property type="entry name" value="Cytochrome P450 302a1, mitochondrial"/>
    <property type="match status" value="1"/>
</dbReference>
<dbReference type="PROSITE" id="PS00086">
    <property type="entry name" value="CYTOCHROME_P450"/>
    <property type="match status" value="1"/>
</dbReference>
<dbReference type="EMBL" id="GIIL01005975">
    <property type="protein sequence ID" value="NOV49701.1"/>
    <property type="molecule type" value="Transcribed_RNA"/>
</dbReference>
<evidence type="ECO:0000256" key="4">
    <source>
        <dbReference type="ARBA" id="ARBA00022723"/>
    </source>
</evidence>
<accession>A0A6M2DXB7</accession>
<dbReference type="InterPro" id="IPR036396">
    <property type="entry name" value="Cyt_P450_sf"/>
</dbReference>
<keyword evidence="7 9" id="KW-0503">Monooxygenase</keyword>
<name>A0A6M2DXB7_XENCH</name>
<sequence>MIKLKHCYNRNSLRLIFKRNLNTSSTDISQNTPKPFNQIPGPKPIPFLGTLWMYWPLIGKYRWDTLHHAGMLKYQTWGSLIREQVAPGVTLLWVYNPDDIATILRDEGHNFYPERRSHLALEKFRKDRPHVYKSGGLIPTNGAEWWRLRSEFQKGLSAPQCVRQFFKSTDQITLEFSQRISVLPPDCNDFLAELSRLNLELICCMAFDTRMNSFSEKELESRSRSSKLIKSAMDTNNCILRTDQGIGLWKYIPTIKYKTLERAQKFMESVAVDLVSQKFSYYTDTPVLESESKSLLENYIYNPKLDFRDIIGMAADLLLAGVDTTSYATSFALYHLSQNPSIQMKVYEESVKILECKDSPMKLELFQNASYTRAVLKESLRLNPIAVGVGRILKKDTVLSGYQVPAGTVAVTQNQVICRLEKHFPEADKFLPERWLQSKSNRKGRTDISEKESFQTPHPFLSLPFGYGMRSCVARRFAEQNIQVLLLRLIRNFEISWRGSNLDVKTCLINKPDQPLKFTFQPRSY</sequence>
<keyword evidence="3 8" id="KW-0349">Heme</keyword>
<protein>
    <submittedName>
        <fullName evidence="10">Putative cytochrome</fullName>
    </submittedName>
</protein>
<evidence type="ECO:0000313" key="10">
    <source>
        <dbReference type="EMBL" id="NOV49701.1"/>
    </source>
</evidence>
<evidence type="ECO:0000256" key="1">
    <source>
        <dbReference type="ARBA" id="ARBA00001971"/>
    </source>
</evidence>
<dbReference type="CDD" id="cd11054">
    <property type="entry name" value="CYP24A1-like"/>
    <property type="match status" value="1"/>
</dbReference>
<evidence type="ECO:0000256" key="7">
    <source>
        <dbReference type="ARBA" id="ARBA00023033"/>
    </source>
</evidence>
<dbReference type="GO" id="GO:0005506">
    <property type="term" value="F:iron ion binding"/>
    <property type="evidence" value="ECO:0007669"/>
    <property type="project" value="InterPro"/>
</dbReference>
<keyword evidence="6 8" id="KW-0408">Iron</keyword>
<dbReference type="PANTHER" id="PTHR24279:SF120">
    <property type="entry name" value="CYTOCHROME P450"/>
    <property type="match status" value="1"/>
</dbReference>
<comment type="similarity">
    <text evidence="2 9">Belongs to the cytochrome P450 family.</text>
</comment>
<dbReference type="PANTHER" id="PTHR24279">
    <property type="entry name" value="CYTOCHROME P450"/>
    <property type="match status" value="1"/>
</dbReference>
<proteinExistence type="inferred from homology"/>
<dbReference type="GO" id="GO:0016705">
    <property type="term" value="F:oxidoreductase activity, acting on paired donors, with incorporation or reduction of molecular oxygen"/>
    <property type="evidence" value="ECO:0007669"/>
    <property type="project" value="InterPro"/>
</dbReference>
<dbReference type="PRINTS" id="PR00385">
    <property type="entry name" value="P450"/>
</dbReference>
<dbReference type="AlphaFoldDB" id="A0A6M2DXB7"/>
<evidence type="ECO:0000256" key="5">
    <source>
        <dbReference type="ARBA" id="ARBA00023002"/>
    </source>
</evidence>
<dbReference type="PRINTS" id="PR00463">
    <property type="entry name" value="EP450I"/>
</dbReference>
<dbReference type="InterPro" id="IPR050479">
    <property type="entry name" value="CYP11_CYP27_families"/>
</dbReference>
<keyword evidence="5 9" id="KW-0560">Oxidoreductase</keyword>
<dbReference type="GO" id="GO:0020037">
    <property type="term" value="F:heme binding"/>
    <property type="evidence" value="ECO:0007669"/>
    <property type="project" value="InterPro"/>
</dbReference>